<comment type="caution">
    <text evidence="1">The sequence shown here is derived from an EMBL/GenBank/DDBJ whole genome shotgun (WGS) entry which is preliminary data.</text>
</comment>
<evidence type="ECO:0000313" key="2">
    <source>
        <dbReference type="Proteomes" id="UP000646749"/>
    </source>
</evidence>
<accession>A0ABQ4EBL3</accession>
<dbReference type="Gene3D" id="2.120.10.30">
    <property type="entry name" value="TolB, C-terminal domain"/>
    <property type="match status" value="1"/>
</dbReference>
<keyword evidence="2" id="KW-1185">Reference proteome</keyword>
<dbReference type="RefSeq" id="WP_203870380.1">
    <property type="nucleotide sequence ID" value="NZ_BONW01000041.1"/>
</dbReference>
<dbReference type="InterPro" id="IPR011042">
    <property type="entry name" value="6-blade_b-propeller_TolB-like"/>
</dbReference>
<protein>
    <recommendedName>
        <fullName evidence="3">Superoxide dismutase</fullName>
    </recommendedName>
</protein>
<dbReference type="Proteomes" id="UP000646749">
    <property type="component" value="Unassembled WGS sequence"/>
</dbReference>
<proteinExistence type="predicted"/>
<sequence>MIRRNVLTGFAALGIAAAVGTPEKASAHPAGPGGKKLFPDTFDLPNGWMPEGITIGALPFAYFGSRADGSIYRVNLASGEGRVLSQGPGAGFPSIGLKLDGKGRLFVAGGGAGTGRIVDAWSGKLLTDLSFTTGTSFVNDVVLTPGSAYFTDSLNPVLYVVSTGRRATVRNLPLTGDIVYTTGNNANGICRTPDGRALLVVQSNTGLLFRVDPSTGVARQVDLGGELLTNGDGLLLEGRTLYAVLNRLNTVAVLRLSSDGRSGRIVERLTDPRFDIPTTVASYGNRLYLPNARFSTPPTPETTYTAVAIPKP</sequence>
<organism evidence="1 2">
    <name type="scientific">Plantactinospora endophytica</name>
    <dbReference type="NCBI Taxonomy" id="673535"/>
    <lineage>
        <taxon>Bacteria</taxon>
        <taxon>Bacillati</taxon>
        <taxon>Actinomycetota</taxon>
        <taxon>Actinomycetes</taxon>
        <taxon>Micromonosporales</taxon>
        <taxon>Micromonosporaceae</taxon>
        <taxon>Plantactinospora</taxon>
    </lineage>
</organism>
<name>A0ABQ4EBL3_9ACTN</name>
<dbReference type="EMBL" id="BONW01000041">
    <property type="protein sequence ID" value="GIG92030.1"/>
    <property type="molecule type" value="Genomic_DNA"/>
</dbReference>
<evidence type="ECO:0000313" key="1">
    <source>
        <dbReference type="EMBL" id="GIG92030.1"/>
    </source>
</evidence>
<gene>
    <name evidence="1" type="ORF">Pen02_69660</name>
</gene>
<reference evidence="1 2" key="1">
    <citation type="submission" date="2021-01" db="EMBL/GenBank/DDBJ databases">
        <title>Whole genome shotgun sequence of Plantactinospora endophytica NBRC 110450.</title>
        <authorList>
            <person name="Komaki H."/>
            <person name="Tamura T."/>
        </authorList>
    </citation>
    <scope>NUCLEOTIDE SEQUENCE [LARGE SCALE GENOMIC DNA]</scope>
    <source>
        <strain evidence="1 2">NBRC 110450</strain>
    </source>
</reference>
<dbReference type="SUPFAM" id="SSF63829">
    <property type="entry name" value="Calcium-dependent phosphotriesterase"/>
    <property type="match status" value="1"/>
</dbReference>
<evidence type="ECO:0008006" key="3">
    <source>
        <dbReference type="Google" id="ProtNLM"/>
    </source>
</evidence>